<dbReference type="GO" id="GO:0016020">
    <property type="term" value="C:membrane"/>
    <property type="evidence" value="ECO:0007669"/>
    <property type="project" value="UniProtKB-SubCell"/>
</dbReference>
<dbReference type="InterPro" id="IPR008521">
    <property type="entry name" value="Mg_trans_NIPA"/>
</dbReference>
<dbReference type="SUPFAM" id="SSF103481">
    <property type="entry name" value="Multidrug resistance efflux transporter EmrE"/>
    <property type="match status" value="1"/>
</dbReference>
<dbReference type="InterPro" id="IPR037185">
    <property type="entry name" value="EmrE-like"/>
</dbReference>
<evidence type="ECO:0000313" key="9">
    <source>
        <dbReference type="Proteomes" id="UP001165085"/>
    </source>
</evidence>
<evidence type="ECO:0000256" key="7">
    <source>
        <dbReference type="SAM" id="SignalP"/>
    </source>
</evidence>
<accession>A0A9W7EGS6</accession>
<evidence type="ECO:0000313" key="8">
    <source>
        <dbReference type="EMBL" id="GMH77405.1"/>
    </source>
</evidence>
<feature type="compositionally biased region" description="Basic and acidic residues" evidence="5">
    <location>
        <begin position="340"/>
        <end position="355"/>
    </location>
</feature>
<feature type="compositionally biased region" description="Basic and acidic residues" evidence="5">
    <location>
        <begin position="90"/>
        <end position="100"/>
    </location>
</feature>
<evidence type="ECO:0000256" key="1">
    <source>
        <dbReference type="ARBA" id="ARBA00004141"/>
    </source>
</evidence>
<evidence type="ECO:0000256" key="2">
    <source>
        <dbReference type="ARBA" id="ARBA00022692"/>
    </source>
</evidence>
<dbReference type="Gene3D" id="1.10.3730.20">
    <property type="match status" value="1"/>
</dbReference>
<feature type="transmembrane region" description="Helical" evidence="6">
    <location>
        <begin position="546"/>
        <end position="566"/>
    </location>
</feature>
<evidence type="ECO:0000256" key="4">
    <source>
        <dbReference type="ARBA" id="ARBA00023136"/>
    </source>
</evidence>
<feature type="transmembrane region" description="Helical" evidence="6">
    <location>
        <begin position="573"/>
        <end position="600"/>
    </location>
</feature>
<feature type="chain" id="PRO_5040894091" description="Magnesium transporter" evidence="7">
    <location>
        <begin position="24"/>
        <end position="637"/>
    </location>
</feature>
<comment type="subcellular location">
    <subcellularLocation>
        <location evidence="1">Membrane</location>
        <topology evidence="1">Multi-pass membrane protein</topology>
    </subcellularLocation>
</comment>
<reference evidence="9" key="1">
    <citation type="journal article" date="2023" name="Commun. Biol.">
        <title>Genome analysis of Parmales, the sister group of diatoms, reveals the evolutionary specialization of diatoms from phago-mixotrophs to photoautotrophs.</title>
        <authorList>
            <person name="Ban H."/>
            <person name="Sato S."/>
            <person name="Yoshikawa S."/>
            <person name="Yamada K."/>
            <person name="Nakamura Y."/>
            <person name="Ichinomiya M."/>
            <person name="Sato N."/>
            <person name="Blanc-Mathieu R."/>
            <person name="Endo H."/>
            <person name="Kuwata A."/>
            <person name="Ogata H."/>
        </authorList>
    </citation>
    <scope>NUCLEOTIDE SEQUENCE [LARGE SCALE GENOMIC DNA]</scope>
    <source>
        <strain evidence="9">NIES 3701</strain>
    </source>
</reference>
<dbReference type="Proteomes" id="UP001165085">
    <property type="component" value="Unassembled WGS sequence"/>
</dbReference>
<keyword evidence="2 6" id="KW-0812">Transmembrane</keyword>
<keyword evidence="7" id="KW-0732">Signal</keyword>
<feature type="compositionally biased region" description="Polar residues" evidence="5">
    <location>
        <begin position="287"/>
        <end position="311"/>
    </location>
</feature>
<sequence length="637" mass="67961">MFTLNSYRVTFVLLLTLVGLSAAVSDIGGANSTNCTSFETVFAEGSTEYRYCNCQETASAENIPLGIFLIICGSVSLNMGNNIMSLGHRQEAEEKDKAENPDGESEGVGGGGETAKGAVGRESPSDLVLASPVTPFNSVSGGGGEKVKEYVPMTPSPGGEGDGEDLNADELTTPESVEVSGKERRIRKSMDKARQRKKSIGVPLAGPAAGASDIVEFLEQNLSQLPKQGMDGFNLMGQAGAAGAGVLRDSLQGAASLTRDMATGGGNGAVVHMEPKSRESSKVPPINVNNTAPPQLLHSQSAPTTPSNPNMNDILVTPRETKSGESNEETDVEAGNEVSRVGDGEGGGDRGKTEEGAEEEEPPKKNFTWFIGTVIFVSGSLLTFGSFGFAPQSILAPMECSQFVSNVFFARIILGEKVTRRQIVGTAALILGIICIIIAHTEASKGKESSHRLDAEEMVVYFSSEGTAFWIYMMAAGGLLVVSHTTFLKYRAAKARGKTLYRHGLIEPGCFSIVSALVGTVSLLFVKCISELLIKTLDTECGENQFTHWFTYVAIICWIPTVSFWLSRMNWGLALYSPLLVIPLLQCGFVFFAILIGGIYFHKFNALIQSPYLALFIGGVGGMFYGVFLLAPKDGMH</sequence>
<gene>
    <name evidence="8" type="ORF">TrST_g9188</name>
</gene>
<feature type="region of interest" description="Disordered" evidence="5">
    <location>
        <begin position="275"/>
        <end position="363"/>
    </location>
</feature>
<keyword evidence="3 6" id="KW-1133">Transmembrane helix</keyword>
<protein>
    <recommendedName>
        <fullName evidence="10">Magnesium transporter</fullName>
    </recommendedName>
</protein>
<name>A0A9W7EGS6_9STRA</name>
<feature type="transmembrane region" description="Helical" evidence="6">
    <location>
        <begin position="509"/>
        <end position="526"/>
    </location>
</feature>
<dbReference type="EMBL" id="BRXY01000207">
    <property type="protein sequence ID" value="GMH77405.1"/>
    <property type="molecule type" value="Genomic_DNA"/>
</dbReference>
<dbReference type="AlphaFoldDB" id="A0A9W7EGS6"/>
<comment type="caution">
    <text evidence="8">The sequence shown here is derived from an EMBL/GenBank/DDBJ whole genome shotgun (WGS) entry which is preliminary data.</text>
</comment>
<feature type="transmembrane region" description="Helical" evidence="6">
    <location>
        <begin position="469"/>
        <end position="488"/>
    </location>
</feature>
<feature type="signal peptide" evidence="7">
    <location>
        <begin position="1"/>
        <end position="23"/>
    </location>
</feature>
<feature type="transmembrane region" description="Helical" evidence="6">
    <location>
        <begin position="612"/>
        <end position="631"/>
    </location>
</feature>
<feature type="region of interest" description="Disordered" evidence="5">
    <location>
        <begin position="90"/>
        <end position="168"/>
    </location>
</feature>
<proteinExistence type="predicted"/>
<feature type="transmembrane region" description="Helical" evidence="6">
    <location>
        <begin position="367"/>
        <end position="389"/>
    </location>
</feature>
<evidence type="ECO:0000256" key="3">
    <source>
        <dbReference type="ARBA" id="ARBA00022989"/>
    </source>
</evidence>
<evidence type="ECO:0008006" key="10">
    <source>
        <dbReference type="Google" id="ProtNLM"/>
    </source>
</evidence>
<evidence type="ECO:0000256" key="6">
    <source>
        <dbReference type="SAM" id="Phobius"/>
    </source>
</evidence>
<dbReference type="Pfam" id="PF05653">
    <property type="entry name" value="Mg_trans_NIPA"/>
    <property type="match status" value="1"/>
</dbReference>
<dbReference type="GO" id="GO:0015095">
    <property type="term" value="F:magnesium ion transmembrane transporter activity"/>
    <property type="evidence" value="ECO:0007669"/>
    <property type="project" value="InterPro"/>
</dbReference>
<keyword evidence="4 6" id="KW-0472">Membrane</keyword>
<dbReference type="OrthoDB" id="165382at2759"/>
<dbReference type="PANTHER" id="PTHR12570">
    <property type="match status" value="1"/>
</dbReference>
<evidence type="ECO:0000256" key="5">
    <source>
        <dbReference type="SAM" id="MobiDB-lite"/>
    </source>
</evidence>
<keyword evidence="9" id="KW-1185">Reference proteome</keyword>
<feature type="transmembrane region" description="Helical" evidence="6">
    <location>
        <begin position="423"/>
        <end position="441"/>
    </location>
</feature>
<dbReference type="PANTHER" id="PTHR12570:SF9">
    <property type="entry name" value="MAGNESIUM TRANSPORTER NIPA8-RELATED"/>
    <property type="match status" value="1"/>
</dbReference>
<organism evidence="8 9">
    <name type="scientific">Triparma strigata</name>
    <dbReference type="NCBI Taxonomy" id="1606541"/>
    <lineage>
        <taxon>Eukaryota</taxon>
        <taxon>Sar</taxon>
        <taxon>Stramenopiles</taxon>
        <taxon>Ochrophyta</taxon>
        <taxon>Bolidophyceae</taxon>
        <taxon>Parmales</taxon>
        <taxon>Triparmaceae</taxon>
        <taxon>Triparma</taxon>
    </lineage>
</organism>